<evidence type="ECO:0000313" key="2">
    <source>
        <dbReference type="Proteomes" id="UP000614221"/>
    </source>
</evidence>
<dbReference type="Proteomes" id="UP000614221">
    <property type="component" value="Unassembled WGS sequence"/>
</dbReference>
<reference evidence="1" key="2">
    <citation type="submission" date="2020-09" db="EMBL/GenBank/DDBJ databases">
        <authorList>
            <person name="Sun Q."/>
            <person name="Ohkuma M."/>
        </authorList>
    </citation>
    <scope>NUCLEOTIDE SEQUENCE</scope>
    <source>
        <strain evidence="1">JCM 19018</strain>
    </source>
</reference>
<accession>A0A830EQE6</accession>
<reference evidence="1" key="1">
    <citation type="journal article" date="2014" name="Int. J. Syst. Evol. Microbiol.">
        <title>Complete genome sequence of Corynebacterium casei LMG S-19264T (=DSM 44701T), isolated from a smear-ripened cheese.</title>
        <authorList>
            <consortium name="US DOE Joint Genome Institute (JGI-PGF)"/>
            <person name="Walter F."/>
            <person name="Albersmeier A."/>
            <person name="Kalinowski J."/>
            <person name="Ruckert C."/>
        </authorList>
    </citation>
    <scope>NUCLEOTIDE SEQUENCE</scope>
    <source>
        <strain evidence="1">JCM 19018</strain>
    </source>
</reference>
<comment type="caution">
    <text evidence="1">The sequence shown here is derived from an EMBL/GenBank/DDBJ whole genome shotgun (WGS) entry which is preliminary data.</text>
</comment>
<dbReference type="SUPFAM" id="SSF50998">
    <property type="entry name" value="Quinoprotein alcohol dehydrogenase-like"/>
    <property type="match status" value="1"/>
</dbReference>
<dbReference type="Pfam" id="PF25857">
    <property type="entry name" value="DUF7957"/>
    <property type="match status" value="1"/>
</dbReference>
<proteinExistence type="predicted"/>
<name>A0A830EQE6_9EURY</name>
<evidence type="ECO:0000313" key="1">
    <source>
        <dbReference type="EMBL" id="GGK83801.1"/>
    </source>
</evidence>
<organism evidence="1 2">
    <name type="scientific">Haloarcula sebkhae</name>
    <dbReference type="NCBI Taxonomy" id="932660"/>
    <lineage>
        <taxon>Archaea</taxon>
        <taxon>Methanobacteriati</taxon>
        <taxon>Methanobacteriota</taxon>
        <taxon>Stenosarchaea group</taxon>
        <taxon>Halobacteria</taxon>
        <taxon>Halobacteriales</taxon>
        <taxon>Haloarculaceae</taxon>
        <taxon>Haloarcula</taxon>
    </lineage>
</organism>
<dbReference type="EMBL" id="BMPD01000011">
    <property type="protein sequence ID" value="GGK83801.1"/>
    <property type="molecule type" value="Genomic_DNA"/>
</dbReference>
<sequence>MATNMIYMEDFATAEKEEVEGRFDLSTGAISRVHIAKEFLPTKGRYIRAWYRLSVSIEPHSAEKNTESVTGPRTAVLRLWGDTLKEYNHIDLCSDADTETIRGHVSLEPFILSWTGDDDMERVPDECQVTLAIEYDPGKTLRRTSYPDIVREADPDIGYRTALSETEITVDYRGQIEGEGWNHRFPMDIKYVYPIDGRLLVLLREDTEGVSNPDIACDTARNVVCFDSNGDVLWRAQPSKADDGDHTYYRYLWRYDDRLMTRTAAQSYVELDPETGSIIQTTPMYPG</sequence>
<dbReference type="AlphaFoldDB" id="A0A830EQE6"/>
<gene>
    <name evidence="1" type="ORF">GCM10009067_39900</name>
</gene>
<dbReference type="InterPro" id="IPR058263">
    <property type="entry name" value="DUF7957"/>
</dbReference>
<protein>
    <submittedName>
        <fullName evidence="1">Uncharacterized protein</fullName>
    </submittedName>
</protein>
<dbReference type="InterPro" id="IPR011047">
    <property type="entry name" value="Quinoprotein_ADH-like_sf"/>
</dbReference>